<reference evidence="1 2" key="1">
    <citation type="journal article" date="2023" name="G3 (Bethesda)">
        <title>A chromosome-length genome assembly and annotation of blackberry (Rubus argutus, cv. 'Hillquist').</title>
        <authorList>
            <person name="Bruna T."/>
            <person name="Aryal R."/>
            <person name="Dudchenko O."/>
            <person name="Sargent D.J."/>
            <person name="Mead D."/>
            <person name="Buti M."/>
            <person name="Cavallini A."/>
            <person name="Hytonen T."/>
            <person name="Andres J."/>
            <person name="Pham M."/>
            <person name="Weisz D."/>
            <person name="Mascagni F."/>
            <person name="Usai G."/>
            <person name="Natali L."/>
            <person name="Bassil N."/>
            <person name="Fernandez G.E."/>
            <person name="Lomsadze A."/>
            <person name="Armour M."/>
            <person name="Olukolu B."/>
            <person name="Poorten T."/>
            <person name="Britton C."/>
            <person name="Davik J."/>
            <person name="Ashrafi H."/>
            <person name="Aiden E.L."/>
            <person name="Borodovsky M."/>
            <person name="Worthington M."/>
        </authorList>
    </citation>
    <scope>NUCLEOTIDE SEQUENCE [LARGE SCALE GENOMIC DNA]</scope>
    <source>
        <strain evidence="1">PI 553951</strain>
    </source>
</reference>
<evidence type="ECO:0000313" key="2">
    <source>
        <dbReference type="Proteomes" id="UP001457282"/>
    </source>
</evidence>
<keyword evidence="2" id="KW-1185">Reference proteome</keyword>
<dbReference type="AlphaFoldDB" id="A0AAW1WCG5"/>
<organism evidence="1 2">
    <name type="scientific">Rubus argutus</name>
    <name type="common">Southern blackberry</name>
    <dbReference type="NCBI Taxonomy" id="59490"/>
    <lineage>
        <taxon>Eukaryota</taxon>
        <taxon>Viridiplantae</taxon>
        <taxon>Streptophyta</taxon>
        <taxon>Embryophyta</taxon>
        <taxon>Tracheophyta</taxon>
        <taxon>Spermatophyta</taxon>
        <taxon>Magnoliopsida</taxon>
        <taxon>eudicotyledons</taxon>
        <taxon>Gunneridae</taxon>
        <taxon>Pentapetalae</taxon>
        <taxon>rosids</taxon>
        <taxon>fabids</taxon>
        <taxon>Rosales</taxon>
        <taxon>Rosaceae</taxon>
        <taxon>Rosoideae</taxon>
        <taxon>Rosoideae incertae sedis</taxon>
        <taxon>Rubus</taxon>
    </lineage>
</organism>
<evidence type="ECO:0000313" key="1">
    <source>
        <dbReference type="EMBL" id="KAK9921768.1"/>
    </source>
</evidence>
<gene>
    <name evidence="1" type="ORF">M0R45_030265</name>
</gene>
<comment type="caution">
    <text evidence="1">The sequence shown here is derived from an EMBL/GenBank/DDBJ whole genome shotgun (WGS) entry which is preliminary data.</text>
</comment>
<sequence length="84" mass="9577">MQGFSMAQRVCWDEAPTQTAIFAGGNCEISRLLISFCLGKSKAEFVRRLLRWWLGVPSVLADGDDNARLATWRSALRIWAKVWF</sequence>
<name>A0AAW1WCG5_RUBAR</name>
<accession>A0AAW1WCG5</accession>
<proteinExistence type="predicted"/>
<dbReference type="Proteomes" id="UP001457282">
    <property type="component" value="Unassembled WGS sequence"/>
</dbReference>
<dbReference type="EMBL" id="JBEDUW010000006">
    <property type="protein sequence ID" value="KAK9921768.1"/>
    <property type="molecule type" value="Genomic_DNA"/>
</dbReference>
<protein>
    <submittedName>
        <fullName evidence="1">Uncharacterized protein</fullName>
    </submittedName>
</protein>